<dbReference type="Pfam" id="PF08241">
    <property type="entry name" value="Methyltransf_11"/>
    <property type="match status" value="1"/>
</dbReference>
<dbReference type="EMBL" id="CP025746">
    <property type="protein sequence ID" value="QAA32472.1"/>
    <property type="molecule type" value="Genomic_DNA"/>
</dbReference>
<gene>
    <name evidence="2" type="ORF">C1I91_12935</name>
</gene>
<keyword evidence="3" id="KW-1185">Reference proteome</keyword>
<dbReference type="GO" id="GO:0008757">
    <property type="term" value="F:S-adenosylmethionine-dependent methyltransferase activity"/>
    <property type="evidence" value="ECO:0007669"/>
    <property type="project" value="InterPro"/>
</dbReference>
<dbReference type="PANTHER" id="PTHR43591">
    <property type="entry name" value="METHYLTRANSFERASE"/>
    <property type="match status" value="1"/>
</dbReference>
<dbReference type="RefSeq" id="WP_128213260.1">
    <property type="nucleotide sequence ID" value="NZ_CP025746.1"/>
</dbReference>
<dbReference type="OrthoDB" id="323463at2"/>
<dbReference type="KEGG" id="cmah:C1I91_12935"/>
<dbReference type="InterPro" id="IPR029063">
    <property type="entry name" value="SAM-dependent_MTases_sf"/>
</dbReference>
<dbReference type="SUPFAM" id="SSF53335">
    <property type="entry name" value="S-adenosyl-L-methionine-dependent methyltransferases"/>
    <property type="match status" value="1"/>
</dbReference>
<organism evidence="2 3">
    <name type="scientific">Clostridium manihotivorum</name>
    <dbReference type="NCBI Taxonomy" id="2320868"/>
    <lineage>
        <taxon>Bacteria</taxon>
        <taxon>Bacillati</taxon>
        <taxon>Bacillota</taxon>
        <taxon>Clostridia</taxon>
        <taxon>Eubacteriales</taxon>
        <taxon>Clostridiaceae</taxon>
        <taxon>Clostridium</taxon>
    </lineage>
</organism>
<evidence type="ECO:0000259" key="1">
    <source>
        <dbReference type="Pfam" id="PF08241"/>
    </source>
</evidence>
<sequence>MVNDLCLEMLCNPSTHNKLIVDSNGIEEFLVDSSTGERFAIKEGIPSFISSEDIDGTNYDSTKFYNSFAPFYELGQKAYYAFLGGEEKARNDYLQFINVKEGDKVLEVSVGTGANIRFLPRNAEYYGLDISLGQLKQCEKNNKKYNLGLKLFWGNGEMLPFPDDSFDVVYHIGGINFFNDKKRAIGEMVRVAKSGSKILIADETEKVAKFFEKIPYFRGPFKNRKEAITAPVDLLPPNVKDIKVTEIRNGTLYCLEFTKI</sequence>
<proteinExistence type="predicted"/>
<reference evidence="2 3" key="1">
    <citation type="submission" date="2018-01" db="EMBL/GenBank/DDBJ databases">
        <title>Genome Sequencing and Assembly of Anaerobacter polyendosporus strain CT4.</title>
        <authorList>
            <person name="Tachaapaikoon C."/>
            <person name="Sutheeworapong S."/>
            <person name="Jenjaroenpun P."/>
            <person name="Wongsurawat T."/>
            <person name="Nookeaw I."/>
            <person name="Cheawchanlertfa P."/>
            <person name="Kosugi A."/>
            <person name="Cheevadhanarak S."/>
            <person name="Ratanakhanokchai K."/>
        </authorList>
    </citation>
    <scope>NUCLEOTIDE SEQUENCE [LARGE SCALE GENOMIC DNA]</scope>
    <source>
        <strain evidence="2 3">CT4</strain>
    </source>
</reference>
<evidence type="ECO:0000313" key="2">
    <source>
        <dbReference type="EMBL" id="QAA32472.1"/>
    </source>
</evidence>
<dbReference type="Gene3D" id="3.40.50.150">
    <property type="entry name" value="Vaccinia Virus protein VP39"/>
    <property type="match status" value="1"/>
</dbReference>
<dbReference type="InterPro" id="IPR013216">
    <property type="entry name" value="Methyltransf_11"/>
</dbReference>
<dbReference type="Proteomes" id="UP000286268">
    <property type="component" value="Chromosome"/>
</dbReference>
<keyword evidence="2" id="KW-0808">Transferase</keyword>
<keyword evidence="2" id="KW-0489">Methyltransferase</keyword>
<dbReference type="PANTHER" id="PTHR43591:SF24">
    <property type="entry name" value="2-METHOXY-6-POLYPRENYL-1,4-BENZOQUINOL METHYLASE, MITOCHONDRIAL"/>
    <property type="match status" value="1"/>
</dbReference>
<accession>A0A410DU12</accession>
<dbReference type="AlphaFoldDB" id="A0A410DU12"/>
<feature type="domain" description="Methyltransferase type 11" evidence="1">
    <location>
        <begin position="106"/>
        <end position="200"/>
    </location>
</feature>
<name>A0A410DU12_9CLOT</name>
<protein>
    <submittedName>
        <fullName evidence="2">Methyltransferase</fullName>
    </submittedName>
</protein>
<dbReference type="GO" id="GO:0032259">
    <property type="term" value="P:methylation"/>
    <property type="evidence" value="ECO:0007669"/>
    <property type="project" value="UniProtKB-KW"/>
</dbReference>
<evidence type="ECO:0000313" key="3">
    <source>
        <dbReference type="Proteomes" id="UP000286268"/>
    </source>
</evidence>
<dbReference type="CDD" id="cd02440">
    <property type="entry name" value="AdoMet_MTases"/>
    <property type="match status" value="1"/>
</dbReference>